<dbReference type="Proteomes" id="UP000747542">
    <property type="component" value="Unassembled WGS sequence"/>
</dbReference>
<reference evidence="1" key="1">
    <citation type="journal article" date="2021" name="Sci. Adv.">
        <title>The American lobster genome reveals insights on longevity, neural, and immune adaptations.</title>
        <authorList>
            <person name="Polinski J.M."/>
            <person name="Zimin A.V."/>
            <person name="Clark K.F."/>
            <person name="Kohn A.B."/>
            <person name="Sadowski N."/>
            <person name="Timp W."/>
            <person name="Ptitsyn A."/>
            <person name="Khanna P."/>
            <person name="Romanova D.Y."/>
            <person name="Williams P."/>
            <person name="Greenwood S.J."/>
            <person name="Moroz L.L."/>
            <person name="Walt D.R."/>
            <person name="Bodnar A.G."/>
        </authorList>
    </citation>
    <scope>NUCLEOTIDE SEQUENCE</scope>
    <source>
        <strain evidence="1">GMGI-L3</strain>
    </source>
</reference>
<evidence type="ECO:0000313" key="1">
    <source>
        <dbReference type="EMBL" id="KAG7160937.1"/>
    </source>
</evidence>
<gene>
    <name evidence="1" type="ORF">Hamer_G007721</name>
</gene>
<comment type="caution">
    <text evidence="1">The sequence shown here is derived from an EMBL/GenBank/DDBJ whole genome shotgun (WGS) entry which is preliminary data.</text>
</comment>
<proteinExistence type="predicted"/>
<dbReference type="AlphaFoldDB" id="A0A8J5JMB0"/>
<accession>A0A8J5JMB0</accession>
<keyword evidence="2" id="KW-1185">Reference proteome</keyword>
<protein>
    <submittedName>
        <fullName evidence="1">Uncharacterized protein</fullName>
    </submittedName>
</protein>
<evidence type="ECO:0000313" key="2">
    <source>
        <dbReference type="Proteomes" id="UP000747542"/>
    </source>
</evidence>
<name>A0A8J5JMB0_HOMAM</name>
<dbReference type="EMBL" id="JAHLQT010030594">
    <property type="protein sequence ID" value="KAG7160937.1"/>
    <property type="molecule type" value="Genomic_DNA"/>
</dbReference>
<sequence>MLEEVRPATVGGAQPQCSQSTNGTNVAYFYYPVKMSSVTLASVYGSLTNFLDHPEKYCATQNSQHPMSQVSLERRAASLGRLTENGGAQCWAVSAPKRRQRPRRAHVCRLVLQLVFTLS</sequence>
<organism evidence="1 2">
    <name type="scientific">Homarus americanus</name>
    <name type="common">American lobster</name>
    <dbReference type="NCBI Taxonomy" id="6706"/>
    <lineage>
        <taxon>Eukaryota</taxon>
        <taxon>Metazoa</taxon>
        <taxon>Ecdysozoa</taxon>
        <taxon>Arthropoda</taxon>
        <taxon>Crustacea</taxon>
        <taxon>Multicrustacea</taxon>
        <taxon>Malacostraca</taxon>
        <taxon>Eumalacostraca</taxon>
        <taxon>Eucarida</taxon>
        <taxon>Decapoda</taxon>
        <taxon>Pleocyemata</taxon>
        <taxon>Astacidea</taxon>
        <taxon>Nephropoidea</taxon>
        <taxon>Nephropidae</taxon>
        <taxon>Homarus</taxon>
    </lineage>
</organism>